<evidence type="ECO:0000313" key="5">
    <source>
        <dbReference type="EMBL" id="AQW88374.1"/>
    </source>
</evidence>
<dbReference type="PANTHER" id="PTHR43633">
    <property type="entry name" value="ALCOHOL DEHYDROGENASE YQHD"/>
    <property type="match status" value="1"/>
</dbReference>
<dbReference type="PANTHER" id="PTHR43633:SF1">
    <property type="entry name" value="ALCOHOL DEHYDROGENASE YQHD"/>
    <property type="match status" value="1"/>
</dbReference>
<evidence type="ECO:0000256" key="2">
    <source>
        <dbReference type="ARBA" id="ARBA00023002"/>
    </source>
</evidence>
<organism evidence="5 6">
    <name type="scientific">Campylobacter pinnipediorum subsp. caledonicus</name>
    <dbReference type="NCBI Taxonomy" id="1874362"/>
    <lineage>
        <taxon>Bacteria</taxon>
        <taxon>Pseudomonadati</taxon>
        <taxon>Campylobacterota</taxon>
        <taxon>Epsilonproteobacteria</taxon>
        <taxon>Campylobacterales</taxon>
        <taxon>Campylobacteraceae</taxon>
        <taxon>Campylobacter</taxon>
    </lineage>
</organism>
<keyword evidence="6" id="KW-1185">Reference proteome</keyword>
<protein>
    <submittedName>
        <fullName evidence="5">Family III metal-dependent polyol dehydrogenase</fullName>
    </submittedName>
</protein>
<dbReference type="InterPro" id="IPR001670">
    <property type="entry name" value="ADH_Fe/GldA"/>
</dbReference>
<evidence type="ECO:0000256" key="1">
    <source>
        <dbReference type="ARBA" id="ARBA00007358"/>
    </source>
</evidence>
<evidence type="ECO:0000259" key="3">
    <source>
        <dbReference type="Pfam" id="PF00465"/>
    </source>
</evidence>
<dbReference type="Gene3D" id="3.40.50.1970">
    <property type="match status" value="1"/>
</dbReference>
<dbReference type="GO" id="GO:1990362">
    <property type="term" value="F:butanol dehydrogenase (NAD+) activity"/>
    <property type="evidence" value="ECO:0007669"/>
    <property type="project" value="InterPro"/>
</dbReference>
<dbReference type="InterPro" id="IPR044731">
    <property type="entry name" value="BDH-like"/>
</dbReference>
<dbReference type="SUPFAM" id="SSF56796">
    <property type="entry name" value="Dehydroquinate synthase-like"/>
    <property type="match status" value="1"/>
</dbReference>
<dbReference type="InterPro" id="IPR056798">
    <property type="entry name" value="ADH_Fe_C"/>
</dbReference>
<dbReference type="AlphaFoldDB" id="A0A1S6U9G2"/>
<dbReference type="Pfam" id="PF25137">
    <property type="entry name" value="ADH_Fe_C"/>
    <property type="match status" value="1"/>
</dbReference>
<evidence type="ECO:0000259" key="4">
    <source>
        <dbReference type="Pfam" id="PF25137"/>
    </source>
</evidence>
<dbReference type="FunFam" id="3.40.50.1970:FF:000003">
    <property type="entry name" value="Alcohol dehydrogenase, iron-containing"/>
    <property type="match status" value="1"/>
</dbReference>
<dbReference type="CDD" id="cd08187">
    <property type="entry name" value="BDH"/>
    <property type="match status" value="1"/>
</dbReference>
<dbReference type="RefSeq" id="WP_078424794.1">
    <property type="nucleotide sequence ID" value="NZ_CP017258.1"/>
</dbReference>
<dbReference type="EMBL" id="CP017258">
    <property type="protein sequence ID" value="AQW88374.1"/>
    <property type="molecule type" value="Genomic_DNA"/>
</dbReference>
<proteinExistence type="inferred from homology"/>
<dbReference type="GO" id="GO:0046872">
    <property type="term" value="F:metal ion binding"/>
    <property type="evidence" value="ECO:0007669"/>
    <property type="project" value="InterPro"/>
</dbReference>
<feature type="domain" description="Alcohol dehydrogenase iron-type/glycerol dehydrogenase GldA" evidence="3">
    <location>
        <begin position="9"/>
        <end position="177"/>
    </location>
</feature>
<dbReference type="Proteomes" id="UP000190868">
    <property type="component" value="Chromosome"/>
</dbReference>
<comment type="similarity">
    <text evidence="1">Belongs to the iron-containing alcohol dehydrogenase family.</text>
</comment>
<dbReference type="GO" id="GO:1990002">
    <property type="term" value="F:methylglyoxal reductase (NADPH) (acetol producing) activity"/>
    <property type="evidence" value="ECO:0007669"/>
    <property type="project" value="TreeGrafter"/>
</dbReference>
<dbReference type="GO" id="GO:0005829">
    <property type="term" value="C:cytosol"/>
    <property type="evidence" value="ECO:0007669"/>
    <property type="project" value="TreeGrafter"/>
</dbReference>
<dbReference type="Gene3D" id="1.20.1090.10">
    <property type="entry name" value="Dehydroquinate synthase-like - alpha domain"/>
    <property type="match status" value="1"/>
</dbReference>
<name>A0A1S6U9G2_9BACT</name>
<evidence type="ECO:0000313" key="6">
    <source>
        <dbReference type="Proteomes" id="UP000190868"/>
    </source>
</evidence>
<gene>
    <name evidence="5" type="ORF">CPIN18021_1591</name>
</gene>
<dbReference type="Pfam" id="PF00465">
    <property type="entry name" value="Fe-ADH"/>
    <property type="match status" value="1"/>
</dbReference>
<feature type="domain" description="Fe-containing alcohol dehydrogenase-like C-terminal" evidence="4">
    <location>
        <begin position="189"/>
        <end position="377"/>
    </location>
</feature>
<keyword evidence="2" id="KW-0560">Oxidoreductase</keyword>
<sequence>MKNFSFCNPTKIEFGIDKEKQIGKYMKDFNVKKTLILYGSERIKQNGLFDTTTNSLNENDIKYEAIGGIKSNPILSKVKEAINVAKELNVDSILAIGGGSVLDSAKAVAAGACYDGDVWDFFTNTKPKTALKIFDIITLAATGSEMNSGSVITNDITNQKYSFSSPVTFPTLSVVNPDLHKTVSKEYLAYSAADVIAHCIEGYFTATYHPTITRMYIESNIKSIIKNTEILLKNPDDYNARAEFAWAATMSLNGLSQLGVDKFYFPNHMIEHAMSAITDCPHGAGLSVIMPAWMMWYKDQNLDAFKRFAKEIFNKESAKDGITSLKEWFDKINTPTSLKQLNIDNNTLEKIIQNAFENSKRAKMNDVYNQNSIKEIFDFAK</sequence>
<reference evidence="6" key="1">
    <citation type="submission" date="2016-09" db="EMBL/GenBank/DDBJ databases">
        <title>Comparative genomics of the Campylobacter concisus group.</title>
        <authorList>
            <person name="Miller W.G."/>
            <person name="Yee E."/>
            <person name="Chapman M.H."/>
            <person name="Huynh S."/>
            <person name="Bono J.L."/>
            <person name="On S.L.W."/>
            <person name="StLeger J."/>
            <person name="Foster G."/>
            <person name="Parker C.T."/>
        </authorList>
    </citation>
    <scope>NUCLEOTIDE SEQUENCE [LARGE SCALE GENOMIC DNA]</scope>
    <source>
        <strain evidence="6">RM18021</strain>
    </source>
</reference>
<dbReference type="GO" id="GO:0008106">
    <property type="term" value="F:alcohol dehydrogenase (NADP+) activity"/>
    <property type="evidence" value="ECO:0007669"/>
    <property type="project" value="TreeGrafter"/>
</dbReference>
<accession>A0A1S6U9G2</accession>